<accession>A0A9D2KRJ3</accession>
<evidence type="ECO:0000256" key="1">
    <source>
        <dbReference type="ARBA" id="ARBA00010396"/>
    </source>
</evidence>
<dbReference type="SUPFAM" id="SSF53335">
    <property type="entry name" value="S-adenosyl-L-methionine-dependent methyltransferases"/>
    <property type="match status" value="1"/>
</dbReference>
<comment type="catalytic activity">
    <reaction evidence="6">
        <text>cytidine(1402) in 16S rRNA + S-adenosyl-L-methionine = N(4)-methylcytidine(1402) in 16S rRNA + S-adenosyl-L-homocysteine + H(+)</text>
        <dbReference type="Rhea" id="RHEA:42928"/>
        <dbReference type="Rhea" id="RHEA-COMP:10286"/>
        <dbReference type="Rhea" id="RHEA-COMP:10287"/>
        <dbReference type="ChEBI" id="CHEBI:15378"/>
        <dbReference type="ChEBI" id="CHEBI:57856"/>
        <dbReference type="ChEBI" id="CHEBI:59789"/>
        <dbReference type="ChEBI" id="CHEBI:74506"/>
        <dbReference type="ChEBI" id="CHEBI:82748"/>
        <dbReference type="EC" id="2.1.1.199"/>
    </reaction>
</comment>
<dbReference type="NCBIfam" id="TIGR00006">
    <property type="entry name" value="16S rRNA (cytosine(1402)-N(4))-methyltransferase RsmH"/>
    <property type="match status" value="1"/>
</dbReference>
<protein>
    <recommendedName>
        <fullName evidence="6">Ribosomal RNA small subunit methyltransferase H</fullName>
        <ecNumber evidence="6">2.1.1.199</ecNumber>
    </recommendedName>
    <alternativeName>
        <fullName evidence="6">16S rRNA m(4)C1402 methyltransferase</fullName>
    </alternativeName>
    <alternativeName>
        <fullName evidence="6">rRNA (cytosine-N(4)-)-methyltransferase RsmH</fullName>
    </alternativeName>
</protein>
<keyword evidence="3 6" id="KW-0489">Methyltransferase</keyword>
<organism evidence="7 8">
    <name type="scientific">Candidatus Desulfovibrio intestinavium</name>
    <dbReference type="NCBI Taxonomy" id="2838534"/>
    <lineage>
        <taxon>Bacteria</taxon>
        <taxon>Pseudomonadati</taxon>
        <taxon>Thermodesulfobacteriota</taxon>
        <taxon>Desulfovibrionia</taxon>
        <taxon>Desulfovibrionales</taxon>
        <taxon>Desulfovibrionaceae</taxon>
        <taxon>Desulfovibrio</taxon>
    </lineage>
</organism>
<reference evidence="7" key="1">
    <citation type="journal article" date="2021" name="PeerJ">
        <title>Extensive microbial diversity within the chicken gut microbiome revealed by metagenomics and culture.</title>
        <authorList>
            <person name="Gilroy R."/>
            <person name="Ravi A."/>
            <person name="Getino M."/>
            <person name="Pursley I."/>
            <person name="Horton D.L."/>
            <person name="Alikhan N.F."/>
            <person name="Baker D."/>
            <person name="Gharbi K."/>
            <person name="Hall N."/>
            <person name="Watson M."/>
            <person name="Adriaenssens E.M."/>
            <person name="Foster-Nyarko E."/>
            <person name="Jarju S."/>
            <person name="Secka A."/>
            <person name="Antonio M."/>
            <person name="Oren A."/>
            <person name="Chaudhuri R.R."/>
            <person name="La Ragione R."/>
            <person name="Hildebrand F."/>
            <person name="Pallen M.J."/>
        </authorList>
    </citation>
    <scope>NUCLEOTIDE SEQUENCE</scope>
    <source>
        <strain evidence="7">5032</strain>
    </source>
</reference>
<keyword evidence="4 6" id="KW-0808">Transferase</keyword>
<dbReference type="EMBL" id="DWZD01000034">
    <property type="protein sequence ID" value="HJA78930.1"/>
    <property type="molecule type" value="Genomic_DNA"/>
</dbReference>
<feature type="binding site" evidence="6">
    <location>
        <position position="121"/>
    </location>
    <ligand>
        <name>S-adenosyl-L-methionine</name>
        <dbReference type="ChEBI" id="CHEBI:59789"/>
    </ligand>
</feature>
<keyword evidence="2 6" id="KW-0698">rRNA processing</keyword>
<evidence type="ECO:0000256" key="3">
    <source>
        <dbReference type="ARBA" id="ARBA00022603"/>
    </source>
</evidence>
<keyword evidence="6" id="KW-0963">Cytoplasm</keyword>
<sequence length="339" mass="37556">MSLASSVSDIASRHLSVLPRETLAVFAPLWTEGEGDVRLLDGTLGLGGHTQALLEASPRVRVCGLDRDEEALALARQRLAPHGDRFRGFHICYSRFAEALDELGWDRLDGALLDIGVSSLQLDEAQRGFSFYGDGPLDMRMDQQSGRPSAWHWVNRESFDRLRDCIATLGEEPQAGRIARTIVEARQKDSIDTTAQLAALVERAYPPAWRAKARRHPATRTFQALRMAVNDELGELQAFLDAILGRLRVGGRLAVICFHSLEDRMVKQAMRHWAEGCRCPRHVMRCVCGHEPEVRILFKKPVQAGEDELARNLRASSAKLRAAEKIAEAATAGSESPCA</sequence>
<evidence type="ECO:0000256" key="4">
    <source>
        <dbReference type="ARBA" id="ARBA00022679"/>
    </source>
</evidence>
<evidence type="ECO:0000313" key="8">
    <source>
        <dbReference type="Proteomes" id="UP000823821"/>
    </source>
</evidence>
<dbReference type="GO" id="GO:0071424">
    <property type="term" value="F:rRNA (cytosine-N4-)-methyltransferase activity"/>
    <property type="evidence" value="ECO:0007669"/>
    <property type="project" value="UniProtKB-UniRule"/>
</dbReference>
<dbReference type="PANTHER" id="PTHR11265">
    <property type="entry name" value="S-ADENOSYL-METHYLTRANSFERASE MRAW"/>
    <property type="match status" value="1"/>
</dbReference>
<feature type="binding site" evidence="6">
    <location>
        <position position="96"/>
    </location>
    <ligand>
        <name>S-adenosyl-L-methionine</name>
        <dbReference type="ChEBI" id="CHEBI:59789"/>
    </ligand>
</feature>
<dbReference type="PANTHER" id="PTHR11265:SF0">
    <property type="entry name" value="12S RRNA N4-METHYLCYTIDINE METHYLTRANSFERASE"/>
    <property type="match status" value="1"/>
</dbReference>
<name>A0A9D2KRJ3_9BACT</name>
<reference evidence="7" key="2">
    <citation type="submission" date="2021-04" db="EMBL/GenBank/DDBJ databases">
        <authorList>
            <person name="Gilroy R."/>
        </authorList>
    </citation>
    <scope>NUCLEOTIDE SEQUENCE</scope>
    <source>
        <strain evidence="7">5032</strain>
    </source>
</reference>
<evidence type="ECO:0000256" key="6">
    <source>
        <dbReference type="HAMAP-Rule" id="MF_01007"/>
    </source>
</evidence>
<dbReference type="GO" id="GO:0005737">
    <property type="term" value="C:cytoplasm"/>
    <property type="evidence" value="ECO:0007669"/>
    <property type="project" value="UniProtKB-SubCell"/>
</dbReference>
<dbReference type="AlphaFoldDB" id="A0A9D2KRJ3"/>
<proteinExistence type="inferred from homology"/>
<gene>
    <name evidence="6 7" type="primary">rsmH</name>
    <name evidence="7" type="ORF">H9784_05080</name>
</gene>
<feature type="binding site" evidence="6">
    <location>
        <begin position="47"/>
        <end position="49"/>
    </location>
    <ligand>
        <name>S-adenosyl-L-methionine</name>
        <dbReference type="ChEBI" id="CHEBI:59789"/>
    </ligand>
</feature>
<comment type="function">
    <text evidence="6">Specifically methylates the N4 position of cytidine in position 1402 (C1402) of 16S rRNA.</text>
</comment>
<dbReference type="InterPro" id="IPR029063">
    <property type="entry name" value="SAM-dependent_MTases_sf"/>
</dbReference>
<comment type="subcellular location">
    <subcellularLocation>
        <location evidence="6">Cytoplasm</location>
    </subcellularLocation>
</comment>
<dbReference type="InterPro" id="IPR002903">
    <property type="entry name" value="RsmH"/>
</dbReference>
<dbReference type="GO" id="GO:0070475">
    <property type="term" value="P:rRNA base methylation"/>
    <property type="evidence" value="ECO:0007669"/>
    <property type="project" value="UniProtKB-UniRule"/>
</dbReference>
<dbReference type="Pfam" id="PF01795">
    <property type="entry name" value="Methyltransf_5"/>
    <property type="match status" value="1"/>
</dbReference>
<dbReference type="SUPFAM" id="SSF81799">
    <property type="entry name" value="Putative methyltransferase TM0872, insert domain"/>
    <property type="match status" value="1"/>
</dbReference>
<evidence type="ECO:0000313" key="7">
    <source>
        <dbReference type="EMBL" id="HJA78930.1"/>
    </source>
</evidence>
<feature type="binding site" evidence="6">
    <location>
        <position position="114"/>
    </location>
    <ligand>
        <name>S-adenosyl-L-methionine</name>
        <dbReference type="ChEBI" id="CHEBI:59789"/>
    </ligand>
</feature>
<dbReference type="PIRSF" id="PIRSF004486">
    <property type="entry name" value="MraW"/>
    <property type="match status" value="1"/>
</dbReference>
<evidence type="ECO:0000256" key="2">
    <source>
        <dbReference type="ARBA" id="ARBA00022552"/>
    </source>
</evidence>
<dbReference type="Gene3D" id="1.10.150.170">
    <property type="entry name" value="Putative methyltransferase TM0872, insert domain"/>
    <property type="match status" value="1"/>
</dbReference>
<dbReference type="Gene3D" id="3.40.50.150">
    <property type="entry name" value="Vaccinia Virus protein VP39"/>
    <property type="match status" value="1"/>
</dbReference>
<dbReference type="EC" id="2.1.1.199" evidence="6"/>
<keyword evidence="5 6" id="KW-0949">S-adenosyl-L-methionine</keyword>
<comment type="similarity">
    <text evidence="1 6">Belongs to the methyltransferase superfamily. RsmH family.</text>
</comment>
<dbReference type="HAMAP" id="MF_01007">
    <property type="entry name" value="16SrRNA_methyltr_H"/>
    <property type="match status" value="1"/>
</dbReference>
<feature type="binding site" evidence="6">
    <location>
        <position position="66"/>
    </location>
    <ligand>
        <name>S-adenosyl-L-methionine</name>
        <dbReference type="ChEBI" id="CHEBI:59789"/>
    </ligand>
</feature>
<dbReference type="InterPro" id="IPR023397">
    <property type="entry name" value="SAM-dep_MeTrfase_MraW_recog"/>
</dbReference>
<evidence type="ECO:0000256" key="5">
    <source>
        <dbReference type="ARBA" id="ARBA00022691"/>
    </source>
</evidence>
<dbReference type="Proteomes" id="UP000823821">
    <property type="component" value="Unassembled WGS sequence"/>
</dbReference>
<comment type="caution">
    <text evidence="7">The sequence shown here is derived from an EMBL/GenBank/DDBJ whole genome shotgun (WGS) entry which is preliminary data.</text>
</comment>